<accession>A0AA40ESE5</accession>
<gene>
    <name evidence="1" type="ORF">B0T21DRAFT_358105</name>
</gene>
<dbReference type="PANTHER" id="PTHR31594">
    <property type="entry name" value="AIG1-TYPE G DOMAIN-CONTAINING PROTEIN"/>
    <property type="match status" value="1"/>
</dbReference>
<dbReference type="PANTHER" id="PTHR31594:SF14">
    <property type="entry name" value="FIBRONECTIN TYPE-III DOMAIN-CONTAINING PROTEIN"/>
    <property type="match status" value="1"/>
</dbReference>
<organism evidence="1 2">
    <name type="scientific">Apiosordaria backusii</name>
    <dbReference type="NCBI Taxonomy" id="314023"/>
    <lineage>
        <taxon>Eukaryota</taxon>
        <taxon>Fungi</taxon>
        <taxon>Dikarya</taxon>
        <taxon>Ascomycota</taxon>
        <taxon>Pezizomycotina</taxon>
        <taxon>Sordariomycetes</taxon>
        <taxon>Sordariomycetidae</taxon>
        <taxon>Sordariales</taxon>
        <taxon>Lasiosphaeriaceae</taxon>
        <taxon>Apiosordaria</taxon>
    </lineage>
</organism>
<evidence type="ECO:0000313" key="2">
    <source>
        <dbReference type="Proteomes" id="UP001172159"/>
    </source>
</evidence>
<proteinExistence type="predicted"/>
<name>A0AA40ESE5_9PEZI</name>
<reference evidence="1" key="1">
    <citation type="submission" date="2023-06" db="EMBL/GenBank/DDBJ databases">
        <title>Genome-scale phylogeny and comparative genomics of the fungal order Sordariales.</title>
        <authorList>
            <consortium name="Lawrence Berkeley National Laboratory"/>
            <person name="Hensen N."/>
            <person name="Bonometti L."/>
            <person name="Westerberg I."/>
            <person name="Brannstrom I.O."/>
            <person name="Guillou S."/>
            <person name="Cros-Aarteil S."/>
            <person name="Calhoun S."/>
            <person name="Haridas S."/>
            <person name="Kuo A."/>
            <person name="Mondo S."/>
            <person name="Pangilinan J."/>
            <person name="Riley R."/>
            <person name="Labutti K."/>
            <person name="Andreopoulos B."/>
            <person name="Lipzen A."/>
            <person name="Chen C."/>
            <person name="Yanf M."/>
            <person name="Daum C."/>
            <person name="Ng V."/>
            <person name="Clum A."/>
            <person name="Steindorff A."/>
            <person name="Ohm R."/>
            <person name="Martin F."/>
            <person name="Silar P."/>
            <person name="Natvig D."/>
            <person name="Lalanne C."/>
            <person name="Gautier V."/>
            <person name="Ament-Velasquez S.L."/>
            <person name="Kruys A."/>
            <person name="Hutchinson M.I."/>
            <person name="Powell A.J."/>
            <person name="Barry K."/>
            <person name="Miller A.N."/>
            <person name="Grigoriev I.V."/>
            <person name="Debuchy R."/>
            <person name="Gladieux P."/>
            <person name="Thoren M.H."/>
            <person name="Johannesson H."/>
        </authorList>
    </citation>
    <scope>NUCLEOTIDE SEQUENCE</scope>
    <source>
        <strain evidence="1">CBS 540.89</strain>
    </source>
</reference>
<comment type="caution">
    <text evidence="1">The sequence shown here is derived from an EMBL/GenBank/DDBJ whole genome shotgun (WGS) entry which is preliminary data.</text>
</comment>
<dbReference type="AlphaFoldDB" id="A0AA40ESE5"/>
<dbReference type="EMBL" id="JAUKTV010000002">
    <property type="protein sequence ID" value="KAK0744640.1"/>
    <property type="molecule type" value="Genomic_DNA"/>
</dbReference>
<sequence>MTAPECIDILTLPALGQDVQLGMLYDARTARLHTGLSLWDDAVVNKRQALGDSAVQNAEFKYSFSLQEARNNAGLDIEGGLNLDLGVIKAVGSASYLNNKKSASFEVRMDVSCTIERRTRRIPQEVLGAVKHATHLESGRFTHFVAEVVEGGTATLSFVQSCTSSERASELAAELEASKLELSAETSAGLEDILDDVRISYSGAMAENVTDIDSARRVAHDMPSKLGKQLNALSYTLLPLEHLDNVARRAIRKLDTNLVKRTAAALSAGTETTLKLDSLGLLEEKVFQQYFPKIRKQIEKVCGAFAAATTEFEQTLRSLLPQLRDDTSDNLVKTAELQTAVSLFIRRTKIAGQFCDIKTNEAFILRKTVNKLNLQQELCTDIQHIVDQTKHLNDSALRHDPSALHSYIDWQIQSSVLSGATAEQLAQLAKAKISVALVLQLTKNGKCISSHAQALLTTVNILHVEMQLFRRLNGLRWINEKEKLDSCRMYNNLWQCLPEDIRVKAPAKLDGPEIIGPIMVLRTRYHDNLRAVAKLIQLMIRDGVASVLSC</sequence>
<evidence type="ECO:0000313" key="1">
    <source>
        <dbReference type="EMBL" id="KAK0744640.1"/>
    </source>
</evidence>
<dbReference type="InterPro" id="IPR052090">
    <property type="entry name" value="Cytolytic_pore-forming_toxin"/>
</dbReference>
<protein>
    <submittedName>
        <fullName evidence="1">Uncharacterized protein</fullName>
    </submittedName>
</protein>
<dbReference type="Proteomes" id="UP001172159">
    <property type="component" value="Unassembled WGS sequence"/>
</dbReference>
<keyword evidence="2" id="KW-1185">Reference proteome</keyword>